<keyword evidence="2" id="KW-1185">Reference proteome</keyword>
<dbReference type="Proteomes" id="UP000054823">
    <property type="component" value="Unassembled WGS sequence"/>
</dbReference>
<organism evidence="1 2">
    <name type="scientific">Shimia marina</name>
    <dbReference type="NCBI Taxonomy" id="321267"/>
    <lineage>
        <taxon>Bacteria</taxon>
        <taxon>Pseudomonadati</taxon>
        <taxon>Pseudomonadota</taxon>
        <taxon>Alphaproteobacteria</taxon>
        <taxon>Rhodobacterales</taxon>
        <taxon>Roseobacteraceae</taxon>
    </lineage>
</organism>
<accession>A0A0P1EQ38</accession>
<reference evidence="1 2" key="1">
    <citation type="submission" date="2015-09" db="EMBL/GenBank/DDBJ databases">
        <authorList>
            <consortium name="Swine Surveillance"/>
        </authorList>
    </citation>
    <scope>NUCLEOTIDE SEQUENCE [LARGE SCALE GENOMIC DNA]</scope>
    <source>
        <strain evidence="1 2">CECT 7688</strain>
    </source>
</reference>
<dbReference type="AlphaFoldDB" id="A0A0P1EQ38"/>
<proteinExistence type="predicted"/>
<evidence type="ECO:0000313" key="1">
    <source>
        <dbReference type="EMBL" id="CUH52280.1"/>
    </source>
</evidence>
<name>A0A0P1EQ38_9RHOB</name>
<dbReference type="STRING" id="321267.SHM7688_01726"/>
<sequence>MLSLWRHGHILSEVDVGFSHKIKAPEMRAPFEKRCCEPLRDAVLIGTGDRDFDHLARLAVLDGADPFRCDLHDFTGDRLRLFLQTQ</sequence>
<evidence type="ECO:0000313" key="2">
    <source>
        <dbReference type="Proteomes" id="UP000054823"/>
    </source>
</evidence>
<gene>
    <name evidence="1" type="ORF">SHM7688_01726</name>
</gene>
<protein>
    <submittedName>
        <fullName evidence="1">Uncharacterized protein</fullName>
    </submittedName>
</protein>
<dbReference type="EMBL" id="CYPW01000017">
    <property type="protein sequence ID" value="CUH52280.1"/>
    <property type="molecule type" value="Genomic_DNA"/>
</dbReference>